<evidence type="ECO:0000313" key="2">
    <source>
        <dbReference type="Proteomes" id="UP000033636"/>
    </source>
</evidence>
<dbReference type="EMBL" id="JZWT02000011">
    <property type="protein sequence ID" value="MFB6490594.1"/>
    <property type="molecule type" value="Genomic_DNA"/>
</dbReference>
<reference evidence="1" key="1">
    <citation type="submission" date="2024-07" db="EMBL/GenBank/DDBJ databases">
        <title>Metagenome and Metagenome-Assembled Genomes of Archaea from a hot spring from the geothermal field of Los Azufres, Mexico.</title>
        <authorList>
            <person name="Marin-Paredes R."/>
            <person name="Martinez-Romero E."/>
            <person name="Servin-Garciduenas L.E."/>
        </authorList>
    </citation>
    <scope>NUCLEOTIDE SEQUENCE</scope>
</reference>
<sequence length="63" mass="7201">MDLRALAKLVALKAADYVDLDELLNAYGVKLSFKEKAELAQMLPEGFVVVYDVVKDRFIIKRR</sequence>
<dbReference type="Proteomes" id="UP000033636">
    <property type="component" value="Unassembled WGS sequence"/>
</dbReference>
<protein>
    <submittedName>
        <fullName evidence="1">Uncharacterized protein</fullName>
    </submittedName>
</protein>
<name>A0ACC6V1J1_9CREN</name>
<proteinExistence type="predicted"/>
<comment type="caution">
    <text evidence="1">The sequence shown here is derived from an EMBL/GenBank/DDBJ whole genome shotgun (WGS) entry which is preliminary data.</text>
</comment>
<evidence type="ECO:0000313" key="1">
    <source>
        <dbReference type="EMBL" id="MFB6490594.1"/>
    </source>
</evidence>
<gene>
    <name evidence="1" type="ORF">TU35_005005</name>
</gene>
<organism evidence="1 2">
    <name type="scientific">Thermoproteus sp. AZ2</name>
    <dbReference type="NCBI Taxonomy" id="1609232"/>
    <lineage>
        <taxon>Archaea</taxon>
        <taxon>Thermoproteota</taxon>
        <taxon>Thermoprotei</taxon>
        <taxon>Thermoproteales</taxon>
        <taxon>Thermoproteaceae</taxon>
        <taxon>Thermoproteus</taxon>
    </lineage>
</organism>
<accession>A0ACC6V1J1</accession>